<feature type="non-terminal residue" evidence="1">
    <location>
        <position position="1"/>
    </location>
</feature>
<dbReference type="EMBL" id="AWSO01000143">
    <property type="protein sequence ID" value="ESK94317.1"/>
    <property type="molecule type" value="Genomic_DNA"/>
</dbReference>
<evidence type="ECO:0000313" key="2">
    <source>
        <dbReference type="Proteomes" id="UP000017559"/>
    </source>
</evidence>
<dbReference type="KEGG" id="mrr:Moror_8182"/>
<reference evidence="1 2" key="1">
    <citation type="journal article" date="2014" name="BMC Genomics">
        <title>Genome and secretome analysis of the hemibiotrophic fungal pathogen, Moniliophthora roreri, which causes frosty pod rot disease of cacao: mechanisms of the biotrophic and necrotrophic phases.</title>
        <authorList>
            <person name="Meinhardt L.W."/>
            <person name="Costa G.G.L."/>
            <person name="Thomazella D.P.T."/>
            <person name="Teixeira P.J.P.L."/>
            <person name="Carazzolle M.F."/>
            <person name="Schuster S.C."/>
            <person name="Carlson J.E."/>
            <person name="Guiltinan M.J."/>
            <person name="Mieczkowski P."/>
            <person name="Farmer A."/>
            <person name="Ramaraj T."/>
            <person name="Crozier J."/>
            <person name="Davis R.E."/>
            <person name="Shao J."/>
            <person name="Melnick R.L."/>
            <person name="Pereira G.A.G."/>
            <person name="Bailey B.A."/>
        </authorList>
    </citation>
    <scope>NUCLEOTIDE SEQUENCE [LARGE SCALE GENOMIC DNA]</scope>
    <source>
        <strain evidence="1 2">MCA 2997</strain>
    </source>
</reference>
<protein>
    <submittedName>
        <fullName evidence="1">Uncharacterized protein</fullName>
    </submittedName>
</protein>
<sequence>SSIVFGIAIARPPGPLHCSDVDADEPLALYQFPIILIQTTMLELGNPSEHGFLLLQGSDCQGKKTLRTSNRHISAAYISYGITEPQNDSINTMQDPKVTRILKRQLSPKHHRPNYSFSNQRAPFYPEDIAVSYPLHLPNAPQLPYVSLGAHPLPLRPYCLIGEQ</sequence>
<accession>V2XKR1</accession>
<organism evidence="1 2">
    <name type="scientific">Moniliophthora roreri (strain MCA 2997)</name>
    <name type="common">Cocoa frosty pod rot fungus</name>
    <name type="synonym">Crinipellis roreri</name>
    <dbReference type="NCBI Taxonomy" id="1381753"/>
    <lineage>
        <taxon>Eukaryota</taxon>
        <taxon>Fungi</taxon>
        <taxon>Dikarya</taxon>
        <taxon>Basidiomycota</taxon>
        <taxon>Agaricomycotina</taxon>
        <taxon>Agaricomycetes</taxon>
        <taxon>Agaricomycetidae</taxon>
        <taxon>Agaricales</taxon>
        <taxon>Marasmiineae</taxon>
        <taxon>Marasmiaceae</taxon>
        <taxon>Moniliophthora</taxon>
    </lineage>
</organism>
<dbReference type="AlphaFoldDB" id="V2XKR1"/>
<gene>
    <name evidence="1" type="ORF">Moror_8182</name>
</gene>
<evidence type="ECO:0000313" key="1">
    <source>
        <dbReference type="EMBL" id="ESK94317.1"/>
    </source>
</evidence>
<name>V2XKR1_MONRO</name>
<dbReference type="Proteomes" id="UP000017559">
    <property type="component" value="Unassembled WGS sequence"/>
</dbReference>
<proteinExistence type="predicted"/>
<comment type="caution">
    <text evidence="1">The sequence shown here is derived from an EMBL/GenBank/DDBJ whole genome shotgun (WGS) entry which is preliminary data.</text>
</comment>
<keyword evidence="2" id="KW-1185">Reference proteome</keyword>
<dbReference type="HOGENOM" id="CLU_1622938_0_0_1"/>